<protein>
    <submittedName>
        <fullName evidence="1">Uncharacterized protein</fullName>
    </submittedName>
</protein>
<evidence type="ECO:0000313" key="2">
    <source>
        <dbReference type="Proteomes" id="UP001500618"/>
    </source>
</evidence>
<reference evidence="2" key="1">
    <citation type="journal article" date="2019" name="Int. J. Syst. Evol. Microbiol.">
        <title>The Global Catalogue of Microorganisms (GCM) 10K type strain sequencing project: providing services to taxonomists for standard genome sequencing and annotation.</title>
        <authorList>
            <consortium name="The Broad Institute Genomics Platform"/>
            <consortium name="The Broad Institute Genome Sequencing Center for Infectious Disease"/>
            <person name="Wu L."/>
            <person name="Ma J."/>
        </authorList>
    </citation>
    <scope>NUCLEOTIDE SEQUENCE [LARGE SCALE GENOMIC DNA]</scope>
    <source>
        <strain evidence="2">JCM 14718</strain>
    </source>
</reference>
<organism evidence="1 2">
    <name type="scientific">Fodinicola feengrottensis</name>
    <dbReference type="NCBI Taxonomy" id="435914"/>
    <lineage>
        <taxon>Bacteria</taxon>
        <taxon>Bacillati</taxon>
        <taxon>Actinomycetota</taxon>
        <taxon>Actinomycetes</taxon>
        <taxon>Mycobacteriales</taxon>
        <taxon>Fodinicola</taxon>
    </lineage>
</organism>
<keyword evidence="2" id="KW-1185">Reference proteome</keyword>
<sequence>MTKTLGLVSDRLLTLFVPKTTASACACNDYYCTRYGCPAGYIRDCRDNCDCSKTVCGVCYRGYC</sequence>
<comment type="caution">
    <text evidence="1">The sequence shown here is derived from an EMBL/GenBank/DDBJ whole genome shotgun (WGS) entry which is preliminary data.</text>
</comment>
<dbReference type="RefSeq" id="WP_163569599.1">
    <property type="nucleotide sequence ID" value="NZ_BAAANY010000020.1"/>
</dbReference>
<dbReference type="EMBL" id="BAAANY010000020">
    <property type="protein sequence ID" value="GAA1693428.1"/>
    <property type="molecule type" value="Genomic_DNA"/>
</dbReference>
<dbReference type="Proteomes" id="UP001500618">
    <property type="component" value="Unassembled WGS sequence"/>
</dbReference>
<name>A0ABP4TTF0_9ACTN</name>
<accession>A0ABP4TTF0</accession>
<evidence type="ECO:0000313" key="1">
    <source>
        <dbReference type="EMBL" id="GAA1693428.1"/>
    </source>
</evidence>
<proteinExistence type="predicted"/>
<gene>
    <name evidence="1" type="ORF">GCM10009765_48380</name>
</gene>